<evidence type="ECO:0000313" key="1">
    <source>
        <dbReference type="EMBL" id="KAJ3648487.1"/>
    </source>
</evidence>
<reference evidence="1" key="1">
    <citation type="journal article" date="2023" name="G3 (Bethesda)">
        <title>Whole genome assemblies of Zophobas morio and Tenebrio molitor.</title>
        <authorList>
            <person name="Kaur S."/>
            <person name="Stinson S.A."/>
            <person name="diCenzo G.C."/>
        </authorList>
    </citation>
    <scope>NUCLEOTIDE SEQUENCE</scope>
    <source>
        <strain evidence="1">QUZm001</strain>
    </source>
</reference>
<evidence type="ECO:0000313" key="2">
    <source>
        <dbReference type="Proteomes" id="UP001168821"/>
    </source>
</evidence>
<name>A0AA38MA53_9CUCU</name>
<comment type="caution">
    <text evidence="1">The sequence shown here is derived from an EMBL/GenBank/DDBJ whole genome shotgun (WGS) entry which is preliminary data.</text>
</comment>
<proteinExistence type="predicted"/>
<accession>A0AA38MA53</accession>
<protein>
    <submittedName>
        <fullName evidence="1">Uncharacterized protein</fullName>
    </submittedName>
</protein>
<dbReference type="Proteomes" id="UP001168821">
    <property type="component" value="Unassembled WGS sequence"/>
</dbReference>
<keyword evidence="2" id="KW-1185">Reference proteome</keyword>
<dbReference type="AlphaFoldDB" id="A0AA38MA53"/>
<sequence length="75" mass="8090">MIGIPASGPALRQCPCEEVDEVDRITVECRCSGPALMDIPSNLHKELTILIIEDAGIEVLKGDSLVPYAATLREL</sequence>
<gene>
    <name evidence="1" type="ORF">Zmor_020286</name>
</gene>
<organism evidence="1 2">
    <name type="scientific">Zophobas morio</name>
    <dbReference type="NCBI Taxonomy" id="2755281"/>
    <lineage>
        <taxon>Eukaryota</taxon>
        <taxon>Metazoa</taxon>
        <taxon>Ecdysozoa</taxon>
        <taxon>Arthropoda</taxon>
        <taxon>Hexapoda</taxon>
        <taxon>Insecta</taxon>
        <taxon>Pterygota</taxon>
        <taxon>Neoptera</taxon>
        <taxon>Endopterygota</taxon>
        <taxon>Coleoptera</taxon>
        <taxon>Polyphaga</taxon>
        <taxon>Cucujiformia</taxon>
        <taxon>Tenebrionidae</taxon>
        <taxon>Zophobas</taxon>
    </lineage>
</organism>
<dbReference type="EMBL" id="JALNTZ010000006">
    <property type="protein sequence ID" value="KAJ3648487.1"/>
    <property type="molecule type" value="Genomic_DNA"/>
</dbReference>